<keyword evidence="1" id="KW-0378">Hydrolase</keyword>
<feature type="domain" description="Sialate O-acetylesterase" evidence="2">
    <location>
        <begin position="14"/>
        <end position="242"/>
    </location>
</feature>
<dbReference type="GO" id="GO:0052689">
    <property type="term" value="F:carboxylic ester hydrolase activity"/>
    <property type="evidence" value="ECO:0000318"/>
    <property type="project" value="GO_Central"/>
</dbReference>
<dbReference type="SUPFAM" id="SSF52266">
    <property type="entry name" value="SGNH hydrolase"/>
    <property type="match status" value="1"/>
</dbReference>
<evidence type="ECO:0000256" key="1">
    <source>
        <dbReference type="ARBA" id="ARBA00022801"/>
    </source>
</evidence>
<dbReference type="InParanoid" id="D8SPS0"/>
<accession>D8SPS0</accession>
<dbReference type="PANTHER" id="PTHR31988">
    <property type="entry name" value="ESTERASE, PUTATIVE (DUF303)-RELATED"/>
    <property type="match status" value="1"/>
</dbReference>
<evidence type="ECO:0000313" key="3">
    <source>
        <dbReference type="EMBL" id="EFJ11760.1"/>
    </source>
</evidence>
<sequence>MDLQPGSDGEGESLDVVILSGQSNMAGRGGVHAVGQRREWDGFVPQESWAPNGTIKRLNVDLEWEDAAEPLHRDIDTGKVCGIGPGLTFGAALINQQRSRFLGLVPCAKGATSITEWTKGSFLYERMIKRAKEAIRKGGVLRALLWYQGETDTLSEHLARNYKRALEAFIGNVRSDLGWDQLPFIQVSGSLDFVLVRQAQQQIHIANVFYVDAHGLALQEDGVHLTTASQVELGKKLAQSFISNVPP</sequence>
<dbReference type="Gramene" id="EFJ13463">
    <property type="protein sequence ID" value="EFJ13463"/>
    <property type="gene ID" value="SELMODRAFT_122285"/>
</dbReference>
<dbReference type="InterPro" id="IPR052940">
    <property type="entry name" value="Carb_Esterase_6"/>
</dbReference>
<dbReference type="GO" id="GO:0019752">
    <property type="term" value="P:carboxylic acid metabolic process"/>
    <property type="evidence" value="ECO:0000318"/>
    <property type="project" value="GO_Central"/>
</dbReference>
<dbReference type="FunCoup" id="D8SPS0">
    <property type="interactions" value="654"/>
</dbReference>
<protein>
    <recommendedName>
        <fullName evidence="2">Sialate O-acetylesterase domain-containing protein</fullName>
    </recommendedName>
</protein>
<dbReference type="PANTHER" id="PTHR31988:SF19">
    <property type="entry name" value="9-O-ACETYL-N-ACETYLNEURAMINIC ACID DEACETYLASE-RELATED"/>
    <property type="match status" value="1"/>
</dbReference>
<dbReference type="AlphaFoldDB" id="D8SPS0"/>
<dbReference type="EMBL" id="GL377632">
    <property type="protein sequence ID" value="EFJ13463.1"/>
    <property type="molecule type" value="Genomic_DNA"/>
</dbReference>
<dbReference type="EMBL" id="GL377644">
    <property type="protein sequence ID" value="EFJ11760.1"/>
    <property type="molecule type" value="Genomic_DNA"/>
</dbReference>
<dbReference type="Gramene" id="EFJ11760">
    <property type="protein sequence ID" value="EFJ11760"/>
    <property type="gene ID" value="SELMODRAFT_125405"/>
</dbReference>
<dbReference type="Pfam" id="PF03629">
    <property type="entry name" value="SASA"/>
    <property type="match status" value="1"/>
</dbReference>
<keyword evidence="5" id="KW-1185">Reference proteome</keyword>
<organism evidence="5">
    <name type="scientific">Selaginella moellendorffii</name>
    <name type="common">Spikemoss</name>
    <dbReference type="NCBI Taxonomy" id="88036"/>
    <lineage>
        <taxon>Eukaryota</taxon>
        <taxon>Viridiplantae</taxon>
        <taxon>Streptophyta</taxon>
        <taxon>Embryophyta</taxon>
        <taxon>Tracheophyta</taxon>
        <taxon>Lycopodiopsida</taxon>
        <taxon>Selaginellales</taxon>
        <taxon>Selaginellaceae</taxon>
        <taxon>Selaginella</taxon>
    </lineage>
</organism>
<gene>
    <name evidence="4" type="ORF">SELMODRAFT_122285</name>
    <name evidence="3" type="ORF">SELMODRAFT_125405</name>
</gene>
<dbReference type="InterPro" id="IPR005181">
    <property type="entry name" value="SASA"/>
</dbReference>
<dbReference type="KEGG" id="smo:SELMODRAFT_125405"/>
<dbReference type="eggNOG" id="ENOG502QQJB">
    <property type="taxonomic scope" value="Eukaryota"/>
</dbReference>
<evidence type="ECO:0000313" key="4">
    <source>
        <dbReference type="EMBL" id="EFJ13463.1"/>
    </source>
</evidence>
<dbReference type="STRING" id="88036.D8SPS0"/>
<dbReference type="Gene3D" id="3.40.50.1110">
    <property type="entry name" value="SGNH hydrolase"/>
    <property type="match status" value="1"/>
</dbReference>
<dbReference type="InterPro" id="IPR036514">
    <property type="entry name" value="SGNH_hydro_sf"/>
</dbReference>
<dbReference type="Proteomes" id="UP000001514">
    <property type="component" value="Unassembled WGS sequence"/>
</dbReference>
<evidence type="ECO:0000313" key="5">
    <source>
        <dbReference type="Proteomes" id="UP000001514"/>
    </source>
</evidence>
<name>D8SPS0_SELML</name>
<dbReference type="OMA" id="HADIDKH"/>
<dbReference type="HOGENOM" id="CLU_056093_1_0_1"/>
<dbReference type="KEGG" id="smo:SELMODRAFT_122285"/>
<evidence type="ECO:0000259" key="2">
    <source>
        <dbReference type="Pfam" id="PF03629"/>
    </source>
</evidence>
<proteinExistence type="predicted"/>
<reference evidence="4 5" key="1">
    <citation type="journal article" date="2011" name="Science">
        <title>The Selaginella genome identifies genetic changes associated with the evolution of vascular plants.</title>
        <authorList>
            <person name="Banks J.A."/>
            <person name="Nishiyama T."/>
            <person name="Hasebe M."/>
            <person name="Bowman J.L."/>
            <person name="Gribskov M."/>
            <person name="dePamphilis C."/>
            <person name="Albert V.A."/>
            <person name="Aono N."/>
            <person name="Aoyama T."/>
            <person name="Ambrose B.A."/>
            <person name="Ashton N.W."/>
            <person name="Axtell M.J."/>
            <person name="Barker E."/>
            <person name="Barker M.S."/>
            <person name="Bennetzen J.L."/>
            <person name="Bonawitz N.D."/>
            <person name="Chapple C."/>
            <person name="Cheng C."/>
            <person name="Correa L.G."/>
            <person name="Dacre M."/>
            <person name="DeBarry J."/>
            <person name="Dreyer I."/>
            <person name="Elias M."/>
            <person name="Engstrom E.M."/>
            <person name="Estelle M."/>
            <person name="Feng L."/>
            <person name="Finet C."/>
            <person name="Floyd S.K."/>
            <person name="Frommer W.B."/>
            <person name="Fujita T."/>
            <person name="Gramzow L."/>
            <person name="Gutensohn M."/>
            <person name="Harholt J."/>
            <person name="Hattori M."/>
            <person name="Heyl A."/>
            <person name="Hirai T."/>
            <person name="Hiwatashi Y."/>
            <person name="Ishikawa M."/>
            <person name="Iwata M."/>
            <person name="Karol K.G."/>
            <person name="Koehler B."/>
            <person name="Kolukisaoglu U."/>
            <person name="Kubo M."/>
            <person name="Kurata T."/>
            <person name="Lalonde S."/>
            <person name="Li K."/>
            <person name="Li Y."/>
            <person name="Litt A."/>
            <person name="Lyons E."/>
            <person name="Manning G."/>
            <person name="Maruyama T."/>
            <person name="Michael T.P."/>
            <person name="Mikami K."/>
            <person name="Miyazaki S."/>
            <person name="Morinaga S."/>
            <person name="Murata T."/>
            <person name="Mueller-Roeber B."/>
            <person name="Nelson D.R."/>
            <person name="Obara M."/>
            <person name="Oguri Y."/>
            <person name="Olmstead R.G."/>
            <person name="Onodera N."/>
            <person name="Petersen B.L."/>
            <person name="Pils B."/>
            <person name="Prigge M."/>
            <person name="Rensing S.A."/>
            <person name="Riano-Pachon D.M."/>
            <person name="Roberts A.W."/>
            <person name="Sato Y."/>
            <person name="Scheller H.V."/>
            <person name="Schulz B."/>
            <person name="Schulz C."/>
            <person name="Shakirov E.V."/>
            <person name="Shibagaki N."/>
            <person name="Shinohara N."/>
            <person name="Shippen D.E."/>
            <person name="Soerensen I."/>
            <person name="Sotooka R."/>
            <person name="Sugimoto N."/>
            <person name="Sugita M."/>
            <person name="Sumikawa N."/>
            <person name="Tanurdzic M."/>
            <person name="Theissen G."/>
            <person name="Ulvskov P."/>
            <person name="Wakazuki S."/>
            <person name="Weng J.K."/>
            <person name="Willats W.W."/>
            <person name="Wipf D."/>
            <person name="Wolf P.G."/>
            <person name="Yang L."/>
            <person name="Zimmer A.D."/>
            <person name="Zhu Q."/>
            <person name="Mitros T."/>
            <person name="Hellsten U."/>
            <person name="Loque D."/>
            <person name="Otillar R."/>
            <person name="Salamov A."/>
            <person name="Schmutz J."/>
            <person name="Shapiro H."/>
            <person name="Lindquist E."/>
            <person name="Lucas S."/>
            <person name="Rokhsar D."/>
            <person name="Grigoriev I.V."/>
        </authorList>
    </citation>
    <scope>NUCLEOTIDE SEQUENCE [LARGE SCALE GENOMIC DNA]</scope>
</reference>